<accession>A0A1Y4ST64</accession>
<dbReference type="RefSeq" id="WP_087359430.1">
    <property type="nucleotide sequence ID" value="NZ_NFLJ01000038.1"/>
</dbReference>
<dbReference type="SUPFAM" id="SSF55486">
    <property type="entry name" value="Metalloproteases ('zincins'), catalytic domain"/>
    <property type="match status" value="1"/>
</dbReference>
<keyword evidence="10" id="KW-1185">Reference proteome</keyword>
<dbReference type="Proteomes" id="UP000195305">
    <property type="component" value="Unassembled WGS sequence"/>
</dbReference>
<evidence type="ECO:0000256" key="6">
    <source>
        <dbReference type="RuleBase" id="RU003435"/>
    </source>
</evidence>
<evidence type="ECO:0000256" key="4">
    <source>
        <dbReference type="ARBA" id="ARBA00022833"/>
    </source>
</evidence>
<comment type="cofactor">
    <cofactor evidence="6">
        <name>Zn(2+)</name>
        <dbReference type="ChEBI" id="CHEBI:29105"/>
    </cofactor>
    <text evidence="6">Binds 1 zinc ion.</text>
</comment>
<dbReference type="EMBL" id="NFLJ01000038">
    <property type="protein sequence ID" value="OUQ33115.1"/>
    <property type="molecule type" value="Genomic_DNA"/>
</dbReference>
<evidence type="ECO:0000259" key="8">
    <source>
        <dbReference type="Pfam" id="PF08439"/>
    </source>
</evidence>
<evidence type="ECO:0000313" key="10">
    <source>
        <dbReference type="Proteomes" id="UP000195305"/>
    </source>
</evidence>
<keyword evidence="5 6" id="KW-0482">Metalloprotease</keyword>
<evidence type="ECO:0000256" key="5">
    <source>
        <dbReference type="ARBA" id="ARBA00023049"/>
    </source>
</evidence>
<gene>
    <name evidence="9" type="ORF">B5E75_11670</name>
</gene>
<dbReference type="InterPro" id="IPR001567">
    <property type="entry name" value="Pept_M3A_M3B_dom"/>
</dbReference>
<keyword evidence="1 6" id="KW-0645">Protease</keyword>
<comment type="caution">
    <text evidence="9">The sequence shown here is derived from an EMBL/GenBank/DDBJ whole genome shotgun (WGS) entry which is preliminary data.</text>
</comment>
<dbReference type="GO" id="GO:0004222">
    <property type="term" value="F:metalloendopeptidase activity"/>
    <property type="evidence" value="ECO:0007669"/>
    <property type="project" value="InterPro"/>
</dbReference>
<dbReference type="InterPro" id="IPR013647">
    <property type="entry name" value="OligopepF_N_dom"/>
</dbReference>
<dbReference type="InterPro" id="IPR042088">
    <property type="entry name" value="OligoPept_F_C"/>
</dbReference>
<dbReference type="OrthoDB" id="9769691at2"/>
<sequence length="581" mass="66931">MEKRWNLDQLYLSFQDQSFLNDIETLKQMLEDMQEYSQKEKTEDNLKSYLEQSNQFSDLVEKIYAFISLTMSSDTTNQDALKYSSVIENLLASFADAQAKIDRWIGQFDLNHIQDSYIQEHLFVLKETQEHNRYLLSDEGEKILAQMKTTGSSAWLKYKDQLIASMKVSMDGKEYPLTEVLNMAYSKDKEVRKKAYEAEIASYLQVEQGVASALNAIKGEAITSANLRGYDSVLQRTLIDSRMSQKTLDVLISTMKKALPMFERYFQLKAQALGYTDGLPWYELYAPIVESDMSYPFEKGSQFVVEQFYTFSKHLGDYAKKAIENQWIDVYPRTGKVGGAFCHNLHCIQESRFLLNYGNEFGDTITLGHELGHGFHGECLNTQTALNADYPMPIAETASTFCETIIKKAALKSADAKDKLFILENELCDCAQVIVDIYSRYLFESRLIEKRQEGPLSVEEIKALMLEAQKEAYGHGLDHRYLHPYMWTWKPHYYEADYAFYNFPYAFGLLLAKGLYGLYQKQGATFADTYEHFLSLTGKMSLEDVGKSVDIDLQDPAFWQNSIDMIKDDIDLFEKLLKQLV</sequence>
<dbReference type="AlphaFoldDB" id="A0A1Y4ST64"/>
<dbReference type="Pfam" id="PF08439">
    <property type="entry name" value="Peptidase_M3_N"/>
    <property type="match status" value="1"/>
</dbReference>
<keyword evidence="3 6" id="KW-0378">Hydrolase</keyword>
<dbReference type="Gene3D" id="1.20.140.70">
    <property type="entry name" value="Oligopeptidase f, N-terminal domain"/>
    <property type="match status" value="1"/>
</dbReference>
<dbReference type="NCBIfam" id="TIGR02290">
    <property type="entry name" value="M3_fam_3"/>
    <property type="match status" value="1"/>
</dbReference>
<dbReference type="CDD" id="cd09607">
    <property type="entry name" value="M3B_PepF"/>
    <property type="match status" value="1"/>
</dbReference>
<dbReference type="InterPro" id="IPR034006">
    <property type="entry name" value="M3B_PepF_2"/>
</dbReference>
<feature type="domain" description="Peptidase M3A/M3B catalytic" evidence="7">
    <location>
        <begin position="183"/>
        <end position="563"/>
    </location>
</feature>
<proteinExistence type="inferred from homology"/>
<keyword evidence="2 6" id="KW-0479">Metal-binding</keyword>
<organism evidence="9 10">
    <name type="scientific">Massilimicrobiota timonensis</name>
    <dbReference type="NCBI Taxonomy" id="1776392"/>
    <lineage>
        <taxon>Bacteria</taxon>
        <taxon>Bacillati</taxon>
        <taxon>Bacillota</taxon>
        <taxon>Erysipelotrichia</taxon>
        <taxon>Erysipelotrichales</taxon>
        <taxon>Erysipelotrichaceae</taxon>
        <taxon>Massilimicrobiota</taxon>
    </lineage>
</organism>
<dbReference type="Pfam" id="PF01432">
    <property type="entry name" value="Peptidase_M3"/>
    <property type="match status" value="1"/>
</dbReference>
<dbReference type="GO" id="GO:0046872">
    <property type="term" value="F:metal ion binding"/>
    <property type="evidence" value="ECO:0007669"/>
    <property type="project" value="UniProtKB-UniRule"/>
</dbReference>
<protein>
    <submittedName>
        <fullName evidence="9">Oligoendopeptidase F</fullName>
    </submittedName>
</protein>
<keyword evidence="4 6" id="KW-0862">Zinc</keyword>
<dbReference type="GO" id="GO:0006508">
    <property type="term" value="P:proteolysis"/>
    <property type="evidence" value="ECO:0007669"/>
    <property type="project" value="UniProtKB-KW"/>
</dbReference>
<reference evidence="9 10" key="1">
    <citation type="journal article" date="2018" name="BMC Genomics">
        <title>Whole genome sequencing and function prediction of 133 gut anaerobes isolated from chicken caecum in pure cultures.</title>
        <authorList>
            <person name="Medvecky M."/>
            <person name="Cejkova D."/>
            <person name="Polansky O."/>
            <person name="Karasova D."/>
            <person name="Kubasova T."/>
            <person name="Cizek A."/>
            <person name="Rychlik I."/>
        </authorList>
    </citation>
    <scope>NUCLEOTIDE SEQUENCE [LARGE SCALE GENOMIC DNA]</scope>
    <source>
        <strain evidence="9 10">An13</strain>
    </source>
</reference>
<evidence type="ECO:0000313" key="9">
    <source>
        <dbReference type="EMBL" id="OUQ33115.1"/>
    </source>
</evidence>
<feature type="domain" description="Oligopeptidase F N-terminal" evidence="8">
    <location>
        <begin position="114"/>
        <end position="167"/>
    </location>
</feature>
<name>A0A1Y4ST64_9FIRM</name>
<dbReference type="Gene3D" id="1.10.1370.20">
    <property type="entry name" value="Oligoendopeptidase f, C-terminal domain"/>
    <property type="match status" value="1"/>
</dbReference>
<evidence type="ECO:0000259" key="7">
    <source>
        <dbReference type="Pfam" id="PF01432"/>
    </source>
</evidence>
<comment type="similarity">
    <text evidence="6">Belongs to the peptidase M3 family.</text>
</comment>
<evidence type="ECO:0000256" key="1">
    <source>
        <dbReference type="ARBA" id="ARBA00022670"/>
    </source>
</evidence>
<evidence type="ECO:0000256" key="3">
    <source>
        <dbReference type="ARBA" id="ARBA00022801"/>
    </source>
</evidence>
<evidence type="ECO:0000256" key="2">
    <source>
        <dbReference type="ARBA" id="ARBA00022723"/>
    </source>
</evidence>
<dbReference type="InterPro" id="IPR011977">
    <property type="entry name" value="Pept_M3B_clade3"/>
</dbReference>